<evidence type="ECO:0000256" key="2">
    <source>
        <dbReference type="ARBA" id="ARBA00004123"/>
    </source>
</evidence>
<feature type="domain" description="DDE Tnp4" evidence="8">
    <location>
        <begin position="216"/>
        <end position="377"/>
    </location>
</feature>
<gene>
    <name evidence="10" type="primary">LOC117364607</name>
</gene>
<keyword evidence="6" id="KW-0378">Hydrolase</keyword>
<proteinExistence type="inferred from homology"/>
<dbReference type="PANTHER" id="PTHR22930">
    <property type="match status" value="1"/>
</dbReference>
<sequence length="432" mass="50710">MPKETEEVAELLQPWLLPILYVLKNKRCSPQSEASKRREDMERRRRLRQYYLQKHSRLLMLLIAHRRREGPFTHPCTLPSIRRSNWWEQVVMKEFGPRDWLEKFRMSKDTFFYVCSQLQPKLCRNVSHLQPSFSVEKKVAVALWRLATNTEYQIICFLFGMSCLMVQKCVKAVCQAIVSLLKPLYLQQPKEQELDNMARIFNARWGFPHCIGALGSLHVALTVPSQCSSDYRNSRFWNSVVLQATVDGLGKFWDLCAGFPGSMENSIILQNSYLWELVREGSLFPDPPRPFRGVPLKYVLLGDSSYPLQDWLLKPYKEHQNLTQQQLKFNYRLERAHSVIENAFLRLKARWQCLLTHNDCLMELVPTMILACCILHNVCQVHNEKFIDKWLEAIETSEFPQPSHPMCESMDDNTAEIVRELISEYFTSHEEC</sequence>
<dbReference type="AlphaFoldDB" id="A0A6P8RYT9"/>
<comment type="cofactor">
    <cofactor evidence="1">
        <name>a divalent metal cation</name>
        <dbReference type="ChEBI" id="CHEBI:60240"/>
    </cofactor>
</comment>
<dbReference type="InParanoid" id="A0A6P8RYT9"/>
<dbReference type="GO" id="GO:0046872">
    <property type="term" value="F:metal ion binding"/>
    <property type="evidence" value="ECO:0007669"/>
    <property type="project" value="UniProtKB-KW"/>
</dbReference>
<name>A0A6P8RYT9_GEOSA</name>
<dbReference type="GO" id="GO:0005634">
    <property type="term" value="C:nucleus"/>
    <property type="evidence" value="ECO:0007669"/>
    <property type="project" value="UniProtKB-SubCell"/>
</dbReference>
<protein>
    <submittedName>
        <fullName evidence="10">Protein ANTAGONIST OF LIKE HETEROCHROMATIN PROTEIN 1-like</fullName>
    </submittedName>
</protein>
<reference evidence="10" key="1">
    <citation type="submission" date="2025-08" db="UniProtKB">
        <authorList>
            <consortium name="RefSeq"/>
        </authorList>
    </citation>
    <scope>IDENTIFICATION</scope>
</reference>
<dbReference type="Proteomes" id="UP000515159">
    <property type="component" value="Chromosome 8"/>
</dbReference>
<keyword evidence="5" id="KW-0479">Metal-binding</keyword>
<comment type="subcellular location">
    <subcellularLocation>
        <location evidence="2">Nucleus</location>
    </subcellularLocation>
</comment>
<dbReference type="InterPro" id="IPR027806">
    <property type="entry name" value="HARBI1_dom"/>
</dbReference>
<dbReference type="GO" id="GO:0004518">
    <property type="term" value="F:nuclease activity"/>
    <property type="evidence" value="ECO:0007669"/>
    <property type="project" value="UniProtKB-KW"/>
</dbReference>
<dbReference type="OrthoDB" id="1912480at2759"/>
<keyword evidence="7" id="KW-0539">Nucleus</keyword>
<evidence type="ECO:0000256" key="5">
    <source>
        <dbReference type="ARBA" id="ARBA00022723"/>
    </source>
</evidence>
<accession>A0A6P8RYT9</accession>
<dbReference type="RefSeq" id="XP_033809871.1">
    <property type="nucleotide sequence ID" value="XM_033953980.1"/>
</dbReference>
<evidence type="ECO:0000259" key="8">
    <source>
        <dbReference type="Pfam" id="PF13359"/>
    </source>
</evidence>
<evidence type="ECO:0000256" key="4">
    <source>
        <dbReference type="ARBA" id="ARBA00022722"/>
    </source>
</evidence>
<dbReference type="GeneID" id="117364607"/>
<evidence type="ECO:0000313" key="9">
    <source>
        <dbReference type="Proteomes" id="UP000515159"/>
    </source>
</evidence>
<evidence type="ECO:0000313" key="10">
    <source>
        <dbReference type="RefSeq" id="XP_033809871.1"/>
    </source>
</evidence>
<dbReference type="InterPro" id="IPR045249">
    <property type="entry name" value="HARBI1-like"/>
</dbReference>
<dbReference type="KEGG" id="gsh:117364607"/>
<dbReference type="Pfam" id="PF13359">
    <property type="entry name" value="DDE_Tnp_4"/>
    <property type="match status" value="1"/>
</dbReference>
<evidence type="ECO:0000256" key="7">
    <source>
        <dbReference type="ARBA" id="ARBA00023242"/>
    </source>
</evidence>
<evidence type="ECO:0000256" key="1">
    <source>
        <dbReference type="ARBA" id="ARBA00001968"/>
    </source>
</evidence>
<keyword evidence="4" id="KW-0540">Nuclease</keyword>
<evidence type="ECO:0000256" key="3">
    <source>
        <dbReference type="ARBA" id="ARBA00006958"/>
    </source>
</evidence>
<dbReference type="GO" id="GO:0016787">
    <property type="term" value="F:hydrolase activity"/>
    <property type="evidence" value="ECO:0007669"/>
    <property type="project" value="UniProtKB-KW"/>
</dbReference>
<keyword evidence="9" id="KW-1185">Reference proteome</keyword>
<comment type="similarity">
    <text evidence="3">Belongs to the HARBI1 family.</text>
</comment>
<organism evidence="9 10">
    <name type="scientific">Geotrypetes seraphini</name>
    <name type="common">Gaboon caecilian</name>
    <name type="synonym">Caecilia seraphini</name>
    <dbReference type="NCBI Taxonomy" id="260995"/>
    <lineage>
        <taxon>Eukaryota</taxon>
        <taxon>Metazoa</taxon>
        <taxon>Chordata</taxon>
        <taxon>Craniata</taxon>
        <taxon>Vertebrata</taxon>
        <taxon>Euteleostomi</taxon>
        <taxon>Amphibia</taxon>
        <taxon>Gymnophiona</taxon>
        <taxon>Geotrypetes</taxon>
    </lineage>
</organism>
<dbReference type="PANTHER" id="PTHR22930:SF236">
    <property type="entry name" value="PROTEIN ALP1-LIKE-RELATED"/>
    <property type="match status" value="1"/>
</dbReference>
<evidence type="ECO:0000256" key="6">
    <source>
        <dbReference type="ARBA" id="ARBA00022801"/>
    </source>
</evidence>